<protein>
    <submittedName>
        <fullName evidence="1">Uncharacterized protein</fullName>
    </submittedName>
</protein>
<dbReference type="Proteomes" id="UP001634394">
    <property type="component" value="Unassembled WGS sequence"/>
</dbReference>
<proteinExistence type="predicted"/>
<dbReference type="AlphaFoldDB" id="A0ABD3V0T7"/>
<organism evidence="1 2">
    <name type="scientific">Sinanodonta woodiana</name>
    <name type="common">Chinese pond mussel</name>
    <name type="synonym">Anodonta woodiana</name>
    <dbReference type="NCBI Taxonomy" id="1069815"/>
    <lineage>
        <taxon>Eukaryota</taxon>
        <taxon>Metazoa</taxon>
        <taxon>Spiralia</taxon>
        <taxon>Lophotrochozoa</taxon>
        <taxon>Mollusca</taxon>
        <taxon>Bivalvia</taxon>
        <taxon>Autobranchia</taxon>
        <taxon>Heteroconchia</taxon>
        <taxon>Palaeoheterodonta</taxon>
        <taxon>Unionida</taxon>
        <taxon>Unionoidea</taxon>
        <taxon>Unionidae</taxon>
        <taxon>Unioninae</taxon>
        <taxon>Sinanodonta</taxon>
    </lineage>
</organism>
<keyword evidence="2" id="KW-1185">Reference proteome</keyword>
<gene>
    <name evidence="1" type="ORF">ACJMK2_013495</name>
</gene>
<comment type="caution">
    <text evidence="1">The sequence shown here is derived from an EMBL/GenBank/DDBJ whole genome shotgun (WGS) entry which is preliminary data.</text>
</comment>
<sequence length="120" mass="14170">MAIENNPGVKLDKPMITRIRDRFKYQRSLLRVSDAIAYFPRVRPTEHQLTEYLVSKKWYVKRLFQDVLKWKPSEKRDTKKQSQALLDKELLLSINTHKWNSCIVRSTGDSKMGKGVYQKG</sequence>
<reference evidence="1 2" key="1">
    <citation type="submission" date="2024-11" db="EMBL/GenBank/DDBJ databases">
        <title>Chromosome-level genome assembly of the freshwater bivalve Anodonta woodiana.</title>
        <authorList>
            <person name="Chen X."/>
        </authorList>
    </citation>
    <scope>NUCLEOTIDE SEQUENCE [LARGE SCALE GENOMIC DNA]</scope>
    <source>
        <strain evidence="1">MN2024</strain>
        <tissue evidence="1">Gills</tissue>
    </source>
</reference>
<evidence type="ECO:0000313" key="2">
    <source>
        <dbReference type="Proteomes" id="UP001634394"/>
    </source>
</evidence>
<accession>A0ABD3V0T7</accession>
<dbReference type="EMBL" id="JBJQND010000014">
    <property type="protein sequence ID" value="KAL3854218.1"/>
    <property type="molecule type" value="Genomic_DNA"/>
</dbReference>
<evidence type="ECO:0000313" key="1">
    <source>
        <dbReference type="EMBL" id="KAL3854218.1"/>
    </source>
</evidence>
<name>A0ABD3V0T7_SINWO</name>